<evidence type="ECO:0000313" key="3">
    <source>
        <dbReference type="Proteomes" id="UP000494163"/>
    </source>
</evidence>
<reference evidence="2 3" key="1">
    <citation type="submission" date="2015-08" db="EMBL/GenBank/DDBJ databases">
        <title>Ancestral chromatin configuration constrains chromatin evolution on differentiating sex chromosomes in Drosophila.</title>
        <authorList>
            <person name="Zhou Q."/>
            <person name="Bachtrog D."/>
        </authorList>
    </citation>
    <scope>NUCLEOTIDE SEQUENCE [LARGE SCALE GENOMIC DNA]</scope>
    <source>
        <tissue evidence="2">Whole larvae</tissue>
    </source>
</reference>
<dbReference type="AlphaFoldDB" id="A0A0M4EKU7"/>
<feature type="chain" id="PRO_5005793337" evidence="1">
    <location>
        <begin position="17"/>
        <end position="254"/>
    </location>
</feature>
<feature type="non-terminal residue" evidence="2">
    <location>
        <position position="1"/>
    </location>
</feature>
<organism evidence="2 3">
    <name type="scientific">Drosophila busckii</name>
    <name type="common">Fruit fly</name>
    <dbReference type="NCBI Taxonomy" id="30019"/>
    <lineage>
        <taxon>Eukaryota</taxon>
        <taxon>Metazoa</taxon>
        <taxon>Ecdysozoa</taxon>
        <taxon>Arthropoda</taxon>
        <taxon>Hexapoda</taxon>
        <taxon>Insecta</taxon>
        <taxon>Pterygota</taxon>
        <taxon>Neoptera</taxon>
        <taxon>Endopterygota</taxon>
        <taxon>Diptera</taxon>
        <taxon>Brachycera</taxon>
        <taxon>Muscomorpha</taxon>
        <taxon>Ephydroidea</taxon>
        <taxon>Drosophilidae</taxon>
        <taxon>Drosophila</taxon>
    </lineage>
</organism>
<keyword evidence="3" id="KW-1185">Reference proteome</keyword>
<protein>
    <submittedName>
        <fullName evidence="2">CG13309</fullName>
    </submittedName>
</protein>
<evidence type="ECO:0000256" key="1">
    <source>
        <dbReference type="SAM" id="SignalP"/>
    </source>
</evidence>
<keyword evidence="1" id="KW-0732">Signal</keyword>
<dbReference type="OrthoDB" id="8179045at2759"/>
<dbReference type="EMBL" id="CP012525">
    <property type="protein sequence ID" value="ALC44876.1"/>
    <property type="molecule type" value="Genomic_DNA"/>
</dbReference>
<gene>
    <name evidence="2" type="ORF">Dbus_chr3Lg2042</name>
</gene>
<proteinExistence type="predicted"/>
<dbReference type="SUPFAM" id="SSF57625">
    <property type="entry name" value="Invertebrate chitin-binding proteins"/>
    <property type="match status" value="1"/>
</dbReference>
<dbReference type="STRING" id="30019.A0A0M4EKU7"/>
<name>A0A0M4EKU7_DROBS</name>
<accession>A0A0M4EKU7</accession>
<dbReference type="GO" id="GO:0008061">
    <property type="term" value="F:chitin binding"/>
    <property type="evidence" value="ECO:0007669"/>
    <property type="project" value="InterPro"/>
</dbReference>
<sequence length="254" mass="26956">VLGLLAIVALLVSTYCQECNTCNPNGVACVSNTEFKICSSNLPVGDTYPCPNFYKCTGGNVVCEAASIGACSDCELCNANKTIACLSATVFAVCISDVPDNTITGDCAPNYVCNRDNPKICGKASEGFPATCATATTTATTTTTSTTRTTTAAPNPADGGCGLIQKEGAFPRGNDPKTTCRQLTNITLYSILKTNDYFCRYIVCSQRNNVWYGDIFYCPGNTYFDSTSSRCVQDVPATCSSRILNLAIRGRILP</sequence>
<evidence type="ECO:0000313" key="2">
    <source>
        <dbReference type="EMBL" id="ALC44876.1"/>
    </source>
</evidence>
<dbReference type="InterPro" id="IPR036508">
    <property type="entry name" value="Chitin-bd_dom_sf"/>
</dbReference>
<feature type="signal peptide" evidence="1">
    <location>
        <begin position="1"/>
        <end position="16"/>
    </location>
</feature>
<dbReference type="Proteomes" id="UP000494163">
    <property type="component" value="Chromosome 3L"/>
</dbReference>